<evidence type="ECO:0000313" key="3">
    <source>
        <dbReference type="Proteomes" id="UP000280834"/>
    </source>
</evidence>
<dbReference type="AlphaFoldDB" id="A0A0R3R6D0"/>
<keyword evidence="1" id="KW-0812">Transmembrane</keyword>
<evidence type="ECO:0000256" key="1">
    <source>
        <dbReference type="SAM" id="Phobius"/>
    </source>
</evidence>
<sequence>MRHLTTLISYPSNSGSMPIILLHPLLFFNSFFLF</sequence>
<feature type="transmembrane region" description="Helical" evidence="1">
    <location>
        <begin position="15"/>
        <end position="33"/>
    </location>
</feature>
<keyword evidence="3" id="KW-1185">Reference proteome</keyword>
<evidence type="ECO:0000313" key="2">
    <source>
        <dbReference type="EMBL" id="VDO46183.1"/>
    </source>
</evidence>
<keyword evidence="1" id="KW-1133">Transmembrane helix</keyword>
<dbReference type="EMBL" id="UZAG01020242">
    <property type="protein sequence ID" value="VDO46183.1"/>
    <property type="molecule type" value="Genomic_DNA"/>
</dbReference>
<reference evidence="2 3" key="2">
    <citation type="submission" date="2018-11" db="EMBL/GenBank/DDBJ databases">
        <authorList>
            <consortium name="Pathogen Informatics"/>
        </authorList>
    </citation>
    <scope>NUCLEOTIDE SEQUENCE [LARGE SCALE GENOMIC DNA]</scope>
</reference>
<gene>
    <name evidence="2" type="ORF">BTMF_LOCUS13566</name>
</gene>
<reference evidence="4" key="1">
    <citation type="submission" date="2017-02" db="UniProtKB">
        <authorList>
            <consortium name="WormBaseParasite"/>
        </authorList>
    </citation>
    <scope>IDENTIFICATION</scope>
</reference>
<accession>A0A0R3R6D0</accession>
<dbReference type="Proteomes" id="UP000280834">
    <property type="component" value="Unassembled WGS sequence"/>
</dbReference>
<keyword evidence="1" id="KW-0472">Membrane</keyword>
<protein>
    <submittedName>
        <fullName evidence="2 4">Uncharacterized protein</fullName>
    </submittedName>
</protein>
<proteinExistence type="predicted"/>
<evidence type="ECO:0000313" key="4">
    <source>
        <dbReference type="WBParaSite" id="BTMF_0001557401-mRNA-1"/>
    </source>
</evidence>
<dbReference type="WBParaSite" id="BTMF_0001557401-mRNA-1">
    <property type="protein sequence ID" value="BTMF_0001557401-mRNA-1"/>
    <property type="gene ID" value="BTMF_0001557401"/>
</dbReference>
<organism evidence="4">
    <name type="scientific">Brugia timori</name>
    <dbReference type="NCBI Taxonomy" id="42155"/>
    <lineage>
        <taxon>Eukaryota</taxon>
        <taxon>Metazoa</taxon>
        <taxon>Ecdysozoa</taxon>
        <taxon>Nematoda</taxon>
        <taxon>Chromadorea</taxon>
        <taxon>Rhabditida</taxon>
        <taxon>Spirurina</taxon>
        <taxon>Spiruromorpha</taxon>
        <taxon>Filarioidea</taxon>
        <taxon>Onchocercidae</taxon>
        <taxon>Brugia</taxon>
    </lineage>
</organism>
<name>A0A0R3R6D0_9BILA</name>